<evidence type="ECO:0000313" key="1">
    <source>
        <dbReference type="EMBL" id="GAH03481.1"/>
    </source>
</evidence>
<name>X1C613_9ZZZZ</name>
<reference evidence="1" key="1">
    <citation type="journal article" date="2014" name="Front. Microbiol.">
        <title>High frequency of phylogenetically diverse reductive dehalogenase-homologous genes in deep subseafloor sedimentary metagenomes.</title>
        <authorList>
            <person name="Kawai M."/>
            <person name="Futagami T."/>
            <person name="Toyoda A."/>
            <person name="Takaki Y."/>
            <person name="Nishi S."/>
            <person name="Hori S."/>
            <person name="Arai W."/>
            <person name="Tsubouchi T."/>
            <person name="Morono Y."/>
            <person name="Uchiyama I."/>
            <person name="Ito T."/>
            <person name="Fujiyama A."/>
            <person name="Inagaki F."/>
            <person name="Takami H."/>
        </authorList>
    </citation>
    <scope>NUCLEOTIDE SEQUENCE</scope>
    <source>
        <strain evidence="1">Expedition CK06-06</strain>
    </source>
</reference>
<organism evidence="1">
    <name type="scientific">marine sediment metagenome</name>
    <dbReference type="NCBI Taxonomy" id="412755"/>
    <lineage>
        <taxon>unclassified sequences</taxon>
        <taxon>metagenomes</taxon>
        <taxon>ecological metagenomes</taxon>
    </lineage>
</organism>
<accession>X1C613</accession>
<dbReference type="AlphaFoldDB" id="X1C613"/>
<sequence length="115" mass="12884">KLIPEHIIKQIASEALEKKRLKGEEMPFDAKIRVSLIAESIYETDIYTGTSGIIKREVGFELIRKGYKQTGVIGVHPYNGTILGIRWEKLGYTGKETKDKIIIPVGLVEQPKSSS</sequence>
<protein>
    <submittedName>
        <fullName evidence="1">Uncharacterized protein</fullName>
    </submittedName>
</protein>
<dbReference type="EMBL" id="BART01025667">
    <property type="protein sequence ID" value="GAH03481.1"/>
    <property type="molecule type" value="Genomic_DNA"/>
</dbReference>
<gene>
    <name evidence="1" type="ORF">S01H4_46019</name>
</gene>
<feature type="non-terminal residue" evidence="1">
    <location>
        <position position="1"/>
    </location>
</feature>
<proteinExistence type="predicted"/>
<comment type="caution">
    <text evidence="1">The sequence shown here is derived from an EMBL/GenBank/DDBJ whole genome shotgun (WGS) entry which is preliminary data.</text>
</comment>